<evidence type="ECO:0000313" key="3">
    <source>
        <dbReference type="EMBL" id="CAB4790206.1"/>
    </source>
</evidence>
<evidence type="ECO:0000313" key="5">
    <source>
        <dbReference type="EMBL" id="CAB5000050.1"/>
    </source>
</evidence>
<name>A0A6J6LBP9_9ZZZZ</name>
<accession>A0A6J6LBP9</accession>
<evidence type="ECO:0000313" key="2">
    <source>
        <dbReference type="EMBL" id="CAB4784153.1"/>
    </source>
</evidence>
<protein>
    <submittedName>
        <fullName evidence="1">Unannotated protein</fullName>
    </submittedName>
</protein>
<organism evidence="1">
    <name type="scientific">freshwater metagenome</name>
    <dbReference type="NCBI Taxonomy" id="449393"/>
    <lineage>
        <taxon>unclassified sequences</taxon>
        <taxon>metagenomes</taxon>
        <taxon>ecological metagenomes</taxon>
    </lineage>
</organism>
<dbReference type="InterPro" id="IPR054221">
    <property type="entry name" value="DUF6941"/>
</dbReference>
<dbReference type="Pfam" id="PF22091">
    <property type="entry name" value="DUF6941"/>
    <property type="match status" value="1"/>
</dbReference>
<evidence type="ECO:0000313" key="6">
    <source>
        <dbReference type="EMBL" id="CAB5019092.1"/>
    </source>
</evidence>
<sequence>MQISTAMFCDFAQVREGLLFVSSGGVTRSLRDELPAPIGVFLAMVIELDRFEAQQQHTLLVRVIDEDGKELAEVNGTFEFGSPEMLLIDEQPSIPITLDIRNVAVERYGPVLANIYVDGQILHGVNLHVMQSPNS</sequence>
<evidence type="ECO:0000313" key="1">
    <source>
        <dbReference type="EMBL" id="CAB4657745.1"/>
    </source>
</evidence>
<dbReference type="EMBL" id="CAFBPF010000151">
    <property type="protein sequence ID" value="CAB5019092.1"/>
    <property type="molecule type" value="Genomic_DNA"/>
</dbReference>
<proteinExistence type="predicted"/>
<dbReference type="EMBL" id="CAFBLK010000176">
    <property type="protein sequence ID" value="CAB4873315.1"/>
    <property type="molecule type" value="Genomic_DNA"/>
</dbReference>
<reference evidence="1" key="1">
    <citation type="submission" date="2020-05" db="EMBL/GenBank/DDBJ databases">
        <authorList>
            <person name="Chiriac C."/>
            <person name="Salcher M."/>
            <person name="Ghai R."/>
            <person name="Kavagutti S V."/>
        </authorList>
    </citation>
    <scope>NUCLEOTIDE SEQUENCE</scope>
</reference>
<dbReference type="AlphaFoldDB" id="A0A6J6LBP9"/>
<dbReference type="EMBL" id="CAEZZU010000155">
    <property type="protein sequence ID" value="CAB4784153.1"/>
    <property type="molecule type" value="Genomic_DNA"/>
</dbReference>
<dbReference type="EMBL" id="CAFAAH010000029">
    <property type="protein sequence ID" value="CAB4790206.1"/>
    <property type="molecule type" value="Genomic_DNA"/>
</dbReference>
<evidence type="ECO:0000313" key="4">
    <source>
        <dbReference type="EMBL" id="CAB4873315.1"/>
    </source>
</evidence>
<dbReference type="EMBL" id="CAEZWM010000084">
    <property type="protein sequence ID" value="CAB4657745.1"/>
    <property type="molecule type" value="Genomic_DNA"/>
</dbReference>
<dbReference type="EMBL" id="CAFBOR010000247">
    <property type="protein sequence ID" value="CAB5000050.1"/>
    <property type="molecule type" value="Genomic_DNA"/>
</dbReference>
<gene>
    <name evidence="1" type="ORF">UFOPK2242_00779</name>
    <name evidence="2" type="ORF">UFOPK2925_01033</name>
    <name evidence="3" type="ORF">UFOPK2996_00373</name>
    <name evidence="4" type="ORF">UFOPK3317_01010</name>
    <name evidence="5" type="ORF">UFOPK3974_01448</name>
    <name evidence="6" type="ORF">UFOPK4071_01124</name>
</gene>